<evidence type="ECO:0000313" key="3">
    <source>
        <dbReference type="Proteomes" id="UP000292554"/>
    </source>
</evidence>
<organism evidence="2 3">
    <name type="scientific">Corallincola luteus</name>
    <dbReference type="NCBI Taxonomy" id="1775177"/>
    <lineage>
        <taxon>Bacteria</taxon>
        <taxon>Pseudomonadati</taxon>
        <taxon>Pseudomonadota</taxon>
        <taxon>Gammaproteobacteria</taxon>
        <taxon>Alteromonadales</taxon>
        <taxon>Psychromonadaceae</taxon>
        <taxon>Corallincola</taxon>
    </lineage>
</organism>
<dbReference type="EMBL" id="SJXE01000005">
    <property type="protein sequence ID" value="TCI03041.1"/>
    <property type="molecule type" value="Genomic_DNA"/>
</dbReference>
<dbReference type="InterPro" id="IPR036465">
    <property type="entry name" value="vWFA_dom_sf"/>
</dbReference>
<dbReference type="SUPFAM" id="SSF53300">
    <property type="entry name" value="vWA-like"/>
    <property type="match status" value="1"/>
</dbReference>
<keyword evidence="3" id="KW-1185">Reference proteome</keyword>
<dbReference type="Proteomes" id="UP000292554">
    <property type="component" value="Unassembled WGS sequence"/>
</dbReference>
<accession>A0ABY2AJR7</accession>
<proteinExistence type="predicted"/>
<dbReference type="PANTHER" id="PTHR33608">
    <property type="entry name" value="BLL2464 PROTEIN"/>
    <property type="match status" value="1"/>
</dbReference>
<reference evidence="2 3" key="1">
    <citation type="submission" date="2019-02" db="EMBL/GenBank/DDBJ databases">
        <title>Corallincola luteus sp. nov., a marine bacterium isolated from surface sediment of Bohai Sea in China.</title>
        <authorList>
            <person name="Ren Q."/>
        </authorList>
    </citation>
    <scope>NUCLEOTIDE SEQUENCE [LARGE SCALE GENOMIC DNA]</scope>
    <source>
        <strain evidence="2 3">DASS28</strain>
    </source>
</reference>
<dbReference type="Pfam" id="PF01882">
    <property type="entry name" value="DUF58"/>
    <property type="match status" value="1"/>
</dbReference>
<sequence length="312" mass="36033">MTEERSHRAEPGWALEQRSLIALKQQTGGISLLKPRQLRSKLAGSYQSKARGRGMEYAETRHYQPGDDIRSIDWRVTARTGKAHTKLFHEERERPVFLLVDLGASMRFGSQWRFKSVQAAHLAAQLAWCACDNGDRIGGLIWNQYQHQELKPKSRSAAVLHLIHTMVSLHEQTPQHGIEPQDFNHALSRLRYIVRPGSQVILISDFQQLNDEGIRHLNLLGRHNDLIAGEIYDPLEIQLPETEFGNDLMITDGNQRAILPLSQRNQRQQCQQRLELARQSRLDQLQKSGCRLFHIGAHEEINKQWRRQHHGR</sequence>
<dbReference type="PANTHER" id="PTHR33608:SF12">
    <property type="entry name" value="DUF58 DOMAIN-CONTAINING PROTEIN"/>
    <property type="match status" value="1"/>
</dbReference>
<dbReference type="RefSeq" id="WP_131415897.1">
    <property type="nucleotide sequence ID" value="NZ_SJXE01000005.1"/>
</dbReference>
<gene>
    <name evidence="2" type="ORF">EZV61_12240</name>
</gene>
<dbReference type="InterPro" id="IPR002881">
    <property type="entry name" value="DUF58"/>
</dbReference>
<evidence type="ECO:0000313" key="2">
    <source>
        <dbReference type="EMBL" id="TCI03041.1"/>
    </source>
</evidence>
<name>A0ABY2AJR7_9GAMM</name>
<evidence type="ECO:0000259" key="1">
    <source>
        <dbReference type="Pfam" id="PF01882"/>
    </source>
</evidence>
<protein>
    <submittedName>
        <fullName evidence="2">DUF58 domain-containing protein</fullName>
    </submittedName>
</protein>
<comment type="caution">
    <text evidence="2">The sequence shown here is derived from an EMBL/GenBank/DDBJ whole genome shotgun (WGS) entry which is preliminary data.</text>
</comment>
<feature type="domain" description="DUF58" evidence="1">
    <location>
        <begin position="59"/>
        <end position="264"/>
    </location>
</feature>